<dbReference type="PANTHER" id="PTHR33048">
    <property type="entry name" value="PTH11-LIKE INTEGRAL MEMBRANE PROTEIN (AFU_ORTHOLOGUE AFUA_5G11245)"/>
    <property type="match status" value="1"/>
</dbReference>
<dbReference type="AlphaFoldDB" id="A0A6A5YSN0"/>
<feature type="transmembrane region" description="Helical" evidence="7">
    <location>
        <begin position="97"/>
        <end position="115"/>
    </location>
</feature>
<dbReference type="OrthoDB" id="5022096at2759"/>
<evidence type="ECO:0000259" key="8">
    <source>
        <dbReference type="Pfam" id="PF20684"/>
    </source>
</evidence>
<feature type="domain" description="Rhodopsin" evidence="8">
    <location>
        <begin position="33"/>
        <end position="272"/>
    </location>
</feature>
<accession>A0A6A5YSN0</accession>
<evidence type="ECO:0000256" key="3">
    <source>
        <dbReference type="ARBA" id="ARBA00022989"/>
    </source>
</evidence>
<evidence type="ECO:0000256" key="7">
    <source>
        <dbReference type="SAM" id="Phobius"/>
    </source>
</evidence>
<dbReference type="PANTHER" id="PTHR33048:SF167">
    <property type="entry name" value="INTEGRAL MEMBRANE PROTEIN"/>
    <property type="match status" value="1"/>
</dbReference>
<dbReference type="InterPro" id="IPR052337">
    <property type="entry name" value="SAT4-like"/>
</dbReference>
<evidence type="ECO:0000256" key="1">
    <source>
        <dbReference type="ARBA" id="ARBA00004141"/>
    </source>
</evidence>
<dbReference type="Proteomes" id="UP000799770">
    <property type="component" value="Unassembled WGS sequence"/>
</dbReference>
<proteinExistence type="inferred from homology"/>
<feature type="transmembrane region" description="Helical" evidence="7">
    <location>
        <begin position="127"/>
        <end position="147"/>
    </location>
</feature>
<feature type="region of interest" description="Disordered" evidence="6">
    <location>
        <begin position="382"/>
        <end position="403"/>
    </location>
</feature>
<sequence>MALQNPPNENEGSAILGATFTVTIVALVTMITRLYVRLRMIRNVGWDDYVMIAAMVLCIVGQCLIVPEVLKGAGRHKQYIPATDFQLSFKLNFITQPIYLIAICLVKISIGFFLLRLAVTPFYRRTIIFIMGFMAFYTTGCFLTIMLQCTNLAVQWDPTAQGTCWGKSTLMGLSYTNVALNITTDLLLAIVIPVPMLWNVQMNRRQKSSIIGILGLGVFATAAALVKISFLPEYGKTGDWLWDSRNITIWTVVECNVGIIGGNLPCMKPLFKSVLGSTYGRGSRKTTPKYLSRPYGAGTGHGTKNYSSLTSGRTQEEGFRTYGDESYRMKAMVGHKDRSASAGSLNESPGKNSAESVVWLNDHHISGKMGGITKTTEVNITGSTPVEDQGIEDGRERREAHIV</sequence>
<evidence type="ECO:0000256" key="4">
    <source>
        <dbReference type="ARBA" id="ARBA00023136"/>
    </source>
</evidence>
<feature type="region of interest" description="Disordered" evidence="6">
    <location>
        <begin position="282"/>
        <end position="317"/>
    </location>
</feature>
<feature type="transmembrane region" description="Helical" evidence="7">
    <location>
        <begin position="178"/>
        <end position="198"/>
    </location>
</feature>
<evidence type="ECO:0000313" key="10">
    <source>
        <dbReference type="Proteomes" id="UP000799770"/>
    </source>
</evidence>
<organism evidence="9 10">
    <name type="scientific">Lophiotrema nucula</name>
    <dbReference type="NCBI Taxonomy" id="690887"/>
    <lineage>
        <taxon>Eukaryota</taxon>
        <taxon>Fungi</taxon>
        <taxon>Dikarya</taxon>
        <taxon>Ascomycota</taxon>
        <taxon>Pezizomycotina</taxon>
        <taxon>Dothideomycetes</taxon>
        <taxon>Pleosporomycetidae</taxon>
        <taxon>Pleosporales</taxon>
        <taxon>Lophiotremataceae</taxon>
        <taxon>Lophiotrema</taxon>
    </lineage>
</organism>
<reference evidence="9" key="1">
    <citation type="journal article" date="2020" name="Stud. Mycol.">
        <title>101 Dothideomycetes genomes: a test case for predicting lifestyles and emergence of pathogens.</title>
        <authorList>
            <person name="Haridas S."/>
            <person name="Albert R."/>
            <person name="Binder M."/>
            <person name="Bloem J."/>
            <person name="Labutti K."/>
            <person name="Salamov A."/>
            <person name="Andreopoulos B."/>
            <person name="Baker S."/>
            <person name="Barry K."/>
            <person name="Bills G."/>
            <person name="Bluhm B."/>
            <person name="Cannon C."/>
            <person name="Castanera R."/>
            <person name="Culley D."/>
            <person name="Daum C."/>
            <person name="Ezra D."/>
            <person name="Gonzalez J."/>
            <person name="Henrissat B."/>
            <person name="Kuo A."/>
            <person name="Liang C."/>
            <person name="Lipzen A."/>
            <person name="Lutzoni F."/>
            <person name="Magnuson J."/>
            <person name="Mondo S."/>
            <person name="Nolan M."/>
            <person name="Ohm R."/>
            <person name="Pangilinan J."/>
            <person name="Park H.-J."/>
            <person name="Ramirez L."/>
            <person name="Alfaro M."/>
            <person name="Sun H."/>
            <person name="Tritt A."/>
            <person name="Yoshinaga Y."/>
            <person name="Zwiers L.-H."/>
            <person name="Turgeon B."/>
            <person name="Goodwin S."/>
            <person name="Spatafora J."/>
            <person name="Crous P."/>
            <person name="Grigoriev I."/>
        </authorList>
    </citation>
    <scope>NUCLEOTIDE SEQUENCE</scope>
    <source>
        <strain evidence="9">CBS 627.86</strain>
    </source>
</reference>
<dbReference type="Pfam" id="PF20684">
    <property type="entry name" value="Fung_rhodopsin"/>
    <property type="match status" value="1"/>
</dbReference>
<evidence type="ECO:0000256" key="6">
    <source>
        <dbReference type="SAM" id="MobiDB-lite"/>
    </source>
</evidence>
<comment type="subcellular location">
    <subcellularLocation>
        <location evidence="1">Membrane</location>
        <topology evidence="1">Multi-pass membrane protein</topology>
    </subcellularLocation>
</comment>
<keyword evidence="3 7" id="KW-1133">Transmembrane helix</keyword>
<dbReference type="InterPro" id="IPR049326">
    <property type="entry name" value="Rhodopsin_dom_fungi"/>
</dbReference>
<evidence type="ECO:0000256" key="2">
    <source>
        <dbReference type="ARBA" id="ARBA00022692"/>
    </source>
</evidence>
<feature type="transmembrane region" description="Helical" evidence="7">
    <location>
        <begin position="210"/>
        <end position="230"/>
    </location>
</feature>
<comment type="similarity">
    <text evidence="5">Belongs to the SAT4 family.</text>
</comment>
<keyword evidence="10" id="KW-1185">Reference proteome</keyword>
<evidence type="ECO:0000313" key="9">
    <source>
        <dbReference type="EMBL" id="KAF2109161.1"/>
    </source>
</evidence>
<dbReference type="GO" id="GO:0016020">
    <property type="term" value="C:membrane"/>
    <property type="evidence" value="ECO:0007669"/>
    <property type="project" value="UniProtKB-SubCell"/>
</dbReference>
<feature type="compositionally biased region" description="Basic and acidic residues" evidence="6">
    <location>
        <begin position="392"/>
        <end position="403"/>
    </location>
</feature>
<feature type="compositionally biased region" description="Polar residues" evidence="6">
    <location>
        <begin position="302"/>
        <end position="313"/>
    </location>
</feature>
<evidence type="ECO:0000256" key="5">
    <source>
        <dbReference type="ARBA" id="ARBA00038359"/>
    </source>
</evidence>
<keyword evidence="4 7" id="KW-0472">Membrane</keyword>
<dbReference type="EMBL" id="ML977343">
    <property type="protein sequence ID" value="KAF2109161.1"/>
    <property type="molecule type" value="Genomic_DNA"/>
</dbReference>
<feature type="transmembrane region" description="Helical" evidence="7">
    <location>
        <begin position="12"/>
        <end position="36"/>
    </location>
</feature>
<gene>
    <name evidence="9" type="ORF">BDV96DRAFT_652019</name>
</gene>
<protein>
    <recommendedName>
        <fullName evidence="8">Rhodopsin domain-containing protein</fullName>
    </recommendedName>
</protein>
<feature type="transmembrane region" description="Helical" evidence="7">
    <location>
        <begin position="48"/>
        <end position="67"/>
    </location>
</feature>
<keyword evidence="2 7" id="KW-0812">Transmembrane</keyword>
<name>A0A6A5YSN0_9PLEO</name>